<dbReference type="AlphaFoldDB" id="A0A1I4BA61"/>
<keyword evidence="2" id="KW-1185">Reference proteome</keyword>
<dbReference type="InterPro" id="IPR009267">
    <property type="entry name" value="NTP_transf_6"/>
</dbReference>
<dbReference type="Proteomes" id="UP000323300">
    <property type="component" value="Unassembled WGS sequence"/>
</dbReference>
<evidence type="ECO:0008006" key="3">
    <source>
        <dbReference type="Google" id="ProtNLM"/>
    </source>
</evidence>
<dbReference type="OrthoDB" id="9805247at2"/>
<dbReference type="EMBL" id="FOSL01000010">
    <property type="protein sequence ID" value="SFK65698.1"/>
    <property type="molecule type" value="Genomic_DNA"/>
</dbReference>
<dbReference type="RefSeq" id="WP_149761267.1">
    <property type="nucleotide sequence ID" value="NZ_BSPE01000007.1"/>
</dbReference>
<dbReference type="PANTHER" id="PTHR39166:SF1">
    <property type="entry name" value="BLL1166 PROTEIN"/>
    <property type="match status" value="1"/>
</dbReference>
<evidence type="ECO:0000313" key="2">
    <source>
        <dbReference type="Proteomes" id="UP000323300"/>
    </source>
</evidence>
<sequence length="200" mass="22884">MRHLRFSRLDFEAQRQALVAILKADPIVWTALRRARDLNLPDWMIVSGAIYNTVWNSLTGKPPGYGIKDIDLFYCDGSDLSWEAEDAFIKVGERHFADLPRAVEIRNQARVHLWYPERFGRPCPAYKSSAQALGYFASRTHAVGIRLTEAEGLEVTAPFGLDDIFSFRITPNRIIDNQTTHQEKGARARNNWPEITVVPW</sequence>
<dbReference type="Pfam" id="PF06042">
    <property type="entry name" value="NTP_transf_6"/>
    <property type="match status" value="1"/>
</dbReference>
<gene>
    <name evidence="1" type="ORF">SAMN04488498_1105</name>
</gene>
<proteinExistence type="predicted"/>
<accession>A0A1I4BA61</accession>
<evidence type="ECO:0000313" key="1">
    <source>
        <dbReference type="EMBL" id="SFK65698.1"/>
    </source>
</evidence>
<reference evidence="1 2" key="1">
    <citation type="submission" date="2016-10" db="EMBL/GenBank/DDBJ databases">
        <authorList>
            <person name="Varghese N."/>
            <person name="Submissions S."/>
        </authorList>
    </citation>
    <scope>NUCLEOTIDE SEQUENCE [LARGE SCALE GENOMIC DNA]</scope>
    <source>
        <strain evidence="1 2">DSM 21822</strain>
    </source>
</reference>
<organism evidence="1 2">
    <name type="scientific">Neomesorhizobium albiziae</name>
    <dbReference type="NCBI Taxonomy" id="335020"/>
    <lineage>
        <taxon>Bacteria</taxon>
        <taxon>Pseudomonadati</taxon>
        <taxon>Pseudomonadota</taxon>
        <taxon>Alphaproteobacteria</taxon>
        <taxon>Hyphomicrobiales</taxon>
        <taxon>Phyllobacteriaceae</taxon>
        <taxon>Neomesorhizobium</taxon>
    </lineage>
</organism>
<dbReference type="PANTHER" id="PTHR39166">
    <property type="entry name" value="BLL1166 PROTEIN"/>
    <property type="match status" value="1"/>
</dbReference>
<name>A0A1I4BA61_9HYPH</name>
<protein>
    <recommendedName>
        <fullName evidence="3">Nucleotidyltransferase</fullName>
    </recommendedName>
</protein>